<evidence type="ECO:0000259" key="4">
    <source>
        <dbReference type="Pfam" id="PF00808"/>
    </source>
</evidence>
<feature type="compositionally biased region" description="Basic residues" evidence="3">
    <location>
        <begin position="461"/>
        <end position="479"/>
    </location>
</feature>
<keyword evidence="2" id="KW-0539">Nucleus</keyword>
<dbReference type="OrthoDB" id="653904at2759"/>
<sequence length="479" mass="52110">MDSTYTPQSPDLSGFLPPGANPNKHQQTFHPFITSSGTSSLSSYAPRSPGIPHFGNGTIGTPTPTSTTTTSRLSQPIQHLNYPPSQSNPSQQAHHPRFTANNPGNLMNEFSEYNTFHTTNQYMPPIPALPPTHSFGSQGTNLSTIGTPPTTATTPTTATAPQFYYPSPSHSHSHSHSDSLPHSHSHSQTIKSNLVNNNNNSPIITSSSSASSHSQPQPQPQYLDQFQNTEATLSAQSPYDHRIPSPFTLGNDPVEIYQYNNNPQNPLYHESYTNQLDTTTRQPRQSRVKSQPITTASFNQSHTPQYQPKMSFAIAPQPPAAPPSNKNPNPDGIEIRTKFPVARIKRIMQADEEVGKVAQVTPVAVSKALELFMISLVQGAAKVAREKGGKRVTAGCLKRVVEENDQFDFLSEIVGRVQEVVPAAKEEKDGEGKKRKASAAKKEEGSESEVEPEVDAGEPKKKGRGKGKGGRKKKVEAES</sequence>
<organism evidence="5 6">
    <name type="scientific">Botrytis tulipae</name>
    <dbReference type="NCBI Taxonomy" id="87230"/>
    <lineage>
        <taxon>Eukaryota</taxon>
        <taxon>Fungi</taxon>
        <taxon>Dikarya</taxon>
        <taxon>Ascomycota</taxon>
        <taxon>Pezizomycotina</taxon>
        <taxon>Leotiomycetes</taxon>
        <taxon>Helotiales</taxon>
        <taxon>Sclerotiniaceae</taxon>
        <taxon>Botrytis</taxon>
    </lineage>
</organism>
<dbReference type="AlphaFoldDB" id="A0A4Z1END3"/>
<proteinExistence type="predicted"/>
<name>A0A4Z1END3_9HELO</name>
<feature type="compositionally biased region" description="Low complexity" evidence="3">
    <location>
        <begin position="147"/>
        <end position="170"/>
    </location>
</feature>
<feature type="region of interest" description="Disordered" evidence="3">
    <location>
        <begin position="421"/>
        <end position="479"/>
    </location>
</feature>
<feature type="region of interest" description="Disordered" evidence="3">
    <location>
        <begin position="131"/>
        <end position="221"/>
    </location>
</feature>
<dbReference type="Pfam" id="PF00808">
    <property type="entry name" value="CBFD_NFYB_HMF"/>
    <property type="match status" value="1"/>
</dbReference>
<feature type="compositionally biased region" description="Polar residues" evidence="3">
    <location>
        <begin position="134"/>
        <end position="146"/>
    </location>
</feature>
<accession>A0A4Z1END3</accession>
<evidence type="ECO:0000256" key="2">
    <source>
        <dbReference type="ARBA" id="ARBA00023242"/>
    </source>
</evidence>
<dbReference type="EMBL" id="PQXH01000100">
    <property type="protein sequence ID" value="TGO11863.1"/>
    <property type="molecule type" value="Genomic_DNA"/>
</dbReference>
<evidence type="ECO:0000313" key="5">
    <source>
        <dbReference type="EMBL" id="TGO11863.1"/>
    </source>
</evidence>
<feature type="region of interest" description="Disordered" evidence="3">
    <location>
        <begin position="1"/>
        <end position="106"/>
    </location>
</feature>
<reference evidence="5 6" key="1">
    <citation type="submission" date="2017-12" db="EMBL/GenBank/DDBJ databases">
        <title>Comparative genomics of Botrytis spp.</title>
        <authorList>
            <person name="Valero-Jimenez C.A."/>
            <person name="Tapia P."/>
            <person name="Veloso J."/>
            <person name="Silva-Moreno E."/>
            <person name="Staats M."/>
            <person name="Valdes J.H."/>
            <person name="Van Kan J.A.L."/>
        </authorList>
    </citation>
    <scope>NUCLEOTIDE SEQUENCE [LARGE SCALE GENOMIC DNA]</scope>
    <source>
        <strain evidence="5 6">Bt9001</strain>
    </source>
</reference>
<comment type="caution">
    <text evidence="5">The sequence shown here is derived from an EMBL/GenBank/DDBJ whole genome shotgun (WGS) entry which is preliminary data.</text>
</comment>
<feature type="compositionally biased region" description="Polar residues" evidence="3">
    <location>
        <begin position="72"/>
        <end position="105"/>
    </location>
</feature>
<dbReference type="Proteomes" id="UP000297777">
    <property type="component" value="Unassembled WGS sequence"/>
</dbReference>
<dbReference type="InterPro" id="IPR003958">
    <property type="entry name" value="CBFA_NFYB_domain"/>
</dbReference>
<feature type="compositionally biased region" description="Polar residues" evidence="3">
    <location>
        <begin position="271"/>
        <end position="304"/>
    </location>
</feature>
<feature type="compositionally biased region" description="Acidic residues" evidence="3">
    <location>
        <begin position="446"/>
        <end position="456"/>
    </location>
</feature>
<feature type="compositionally biased region" description="Low complexity" evidence="3">
    <location>
        <begin position="34"/>
        <end position="43"/>
    </location>
</feature>
<feature type="compositionally biased region" description="Low complexity" evidence="3">
    <location>
        <begin position="192"/>
        <end position="216"/>
    </location>
</feature>
<comment type="subcellular location">
    <subcellularLocation>
        <location evidence="1">Nucleus</location>
    </subcellularLocation>
</comment>
<dbReference type="SUPFAM" id="SSF47113">
    <property type="entry name" value="Histone-fold"/>
    <property type="match status" value="1"/>
</dbReference>
<dbReference type="GO" id="GO:0016251">
    <property type="term" value="F:RNA polymerase II general transcription initiation factor activity"/>
    <property type="evidence" value="ECO:0007669"/>
    <property type="project" value="TreeGrafter"/>
</dbReference>
<evidence type="ECO:0000313" key="6">
    <source>
        <dbReference type="Proteomes" id="UP000297777"/>
    </source>
</evidence>
<dbReference type="InterPro" id="IPR050568">
    <property type="entry name" value="Transcr_DNA_Rep_Reg"/>
</dbReference>
<keyword evidence="6" id="KW-1185">Reference proteome</keyword>
<feature type="compositionally biased region" description="Low complexity" evidence="3">
    <location>
        <begin position="61"/>
        <end position="71"/>
    </location>
</feature>
<dbReference type="PANTHER" id="PTHR10252:SF5">
    <property type="entry name" value="DR1-ASSOCIATED COREPRESSOR"/>
    <property type="match status" value="1"/>
</dbReference>
<dbReference type="CDD" id="cd22906">
    <property type="entry name" value="HFD_DRAP1"/>
    <property type="match status" value="1"/>
</dbReference>
<dbReference type="GO" id="GO:0046982">
    <property type="term" value="F:protein heterodimerization activity"/>
    <property type="evidence" value="ECO:0007669"/>
    <property type="project" value="InterPro"/>
</dbReference>
<dbReference type="GO" id="GO:0001046">
    <property type="term" value="F:core promoter sequence-specific DNA binding"/>
    <property type="evidence" value="ECO:0007669"/>
    <property type="project" value="TreeGrafter"/>
</dbReference>
<evidence type="ECO:0000256" key="3">
    <source>
        <dbReference type="SAM" id="MobiDB-lite"/>
    </source>
</evidence>
<dbReference type="GO" id="GO:0017054">
    <property type="term" value="C:negative cofactor 2 complex"/>
    <property type="evidence" value="ECO:0007669"/>
    <property type="project" value="TreeGrafter"/>
</dbReference>
<feature type="compositionally biased region" description="Polar residues" evidence="3">
    <location>
        <begin position="1"/>
        <end position="11"/>
    </location>
</feature>
<dbReference type="PANTHER" id="PTHR10252">
    <property type="entry name" value="HISTONE-LIKE TRANSCRIPTION FACTOR CCAAT-RELATED"/>
    <property type="match status" value="1"/>
</dbReference>
<feature type="domain" description="Transcription factor CBF/NF-Y/archaeal histone" evidence="4">
    <location>
        <begin position="338"/>
        <end position="394"/>
    </location>
</feature>
<dbReference type="Gene3D" id="1.10.20.10">
    <property type="entry name" value="Histone, subunit A"/>
    <property type="match status" value="1"/>
</dbReference>
<feature type="region of interest" description="Disordered" evidence="3">
    <location>
        <begin position="313"/>
        <end position="332"/>
    </location>
</feature>
<gene>
    <name evidence="5" type="ORF">BTUL_0100g00430</name>
</gene>
<protein>
    <recommendedName>
        <fullName evidence="4">Transcription factor CBF/NF-Y/archaeal histone domain-containing protein</fullName>
    </recommendedName>
</protein>
<feature type="compositionally biased region" description="Low complexity" evidence="3">
    <location>
        <begin position="257"/>
        <end position="266"/>
    </location>
</feature>
<evidence type="ECO:0000256" key="1">
    <source>
        <dbReference type="ARBA" id="ARBA00004123"/>
    </source>
</evidence>
<feature type="region of interest" description="Disordered" evidence="3">
    <location>
        <begin position="236"/>
        <end position="304"/>
    </location>
</feature>
<dbReference type="InterPro" id="IPR009072">
    <property type="entry name" value="Histone-fold"/>
</dbReference>